<dbReference type="InterPro" id="IPR000873">
    <property type="entry name" value="AMP-dep_synth/lig_dom"/>
</dbReference>
<name>A0AB35HYZ8_MICTH</name>
<dbReference type="RefSeq" id="WP_266066430.1">
    <property type="nucleotide sequence ID" value="NZ_JAPHQB010000020.1"/>
</dbReference>
<dbReference type="Pfam" id="PF00501">
    <property type="entry name" value="AMP-binding"/>
    <property type="match status" value="1"/>
</dbReference>
<dbReference type="NCBIfam" id="NF008192">
    <property type="entry name" value="PRK10946.1"/>
    <property type="match status" value="1"/>
</dbReference>
<keyword evidence="3" id="KW-0436">Ligase</keyword>
<evidence type="ECO:0000256" key="2">
    <source>
        <dbReference type="ARBA" id="ARBA00006432"/>
    </source>
</evidence>
<proteinExistence type="inferred from homology"/>
<dbReference type="PROSITE" id="PS00455">
    <property type="entry name" value="AMP_BINDING"/>
    <property type="match status" value="1"/>
</dbReference>
<dbReference type="GO" id="GO:0008668">
    <property type="term" value="F:2,3-dihydroxybenzoate--[aryl-carrier protein] ligase"/>
    <property type="evidence" value="ECO:0007669"/>
    <property type="project" value="InterPro"/>
</dbReference>
<dbReference type="GO" id="GO:0006631">
    <property type="term" value="P:fatty acid metabolic process"/>
    <property type="evidence" value="ECO:0007669"/>
    <property type="project" value="TreeGrafter"/>
</dbReference>
<dbReference type="NCBIfam" id="TIGR02275">
    <property type="entry name" value="DHB_AMP_lig"/>
    <property type="match status" value="1"/>
</dbReference>
<gene>
    <name evidence="6" type="ORF">OQJ68_12155</name>
</gene>
<dbReference type="PANTHER" id="PTHR43201">
    <property type="entry name" value="ACYL-COA SYNTHETASE"/>
    <property type="match status" value="1"/>
</dbReference>
<accession>A0AB35HYZ8</accession>
<dbReference type="GO" id="GO:0031956">
    <property type="term" value="F:medium-chain fatty acid-CoA ligase activity"/>
    <property type="evidence" value="ECO:0007669"/>
    <property type="project" value="TreeGrafter"/>
</dbReference>
<evidence type="ECO:0000256" key="3">
    <source>
        <dbReference type="ARBA" id="ARBA00022598"/>
    </source>
</evidence>
<evidence type="ECO:0000313" key="7">
    <source>
        <dbReference type="Proteomes" id="UP001209730"/>
    </source>
</evidence>
<dbReference type="Gene3D" id="3.40.50.12780">
    <property type="entry name" value="N-terminal domain of ligase-like"/>
    <property type="match status" value="1"/>
</dbReference>
<dbReference type="Proteomes" id="UP001209730">
    <property type="component" value="Unassembled WGS sequence"/>
</dbReference>
<dbReference type="EMBL" id="JAPHQB010000020">
    <property type="protein sequence ID" value="MCX2802540.1"/>
    <property type="molecule type" value="Genomic_DNA"/>
</dbReference>
<dbReference type="InterPro" id="IPR045851">
    <property type="entry name" value="AMP-bd_C_sf"/>
</dbReference>
<dbReference type="CDD" id="cd05920">
    <property type="entry name" value="23DHB-AMP_lg"/>
    <property type="match status" value="1"/>
</dbReference>
<dbReference type="GO" id="GO:0019290">
    <property type="term" value="P:siderophore biosynthetic process"/>
    <property type="evidence" value="ECO:0007669"/>
    <property type="project" value="InterPro"/>
</dbReference>
<protein>
    <submittedName>
        <fullName evidence="6">(2,3-dihydroxybenzoyl)adenylate synthase</fullName>
    </submittedName>
</protein>
<feature type="domain" description="AMP-binding enzyme C-terminal" evidence="5">
    <location>
        <begin position="460"/>
        <end position="535"/>
    </location>
</feature>
<dbReference type="SUPFAM" id="SSF56801">
    <property type="entry name" value="Acetyl-CoA synthetase-like"/>
    <property type="match status" value="1"/>
</dbReference>
<evidence type="ECO:0000259" key="4">
    <source>
        <dbReference type="Pfam" id="PF00501"/>
    </source>
</evidence>
<dbReference type="PANTHER" id="PTHR43201:SF5">
    <property type="entry name" value="MEDIUM-CHAIN ACYL-COA LIGASE ACSF2, MITOCHONDRIAL"/>
    <property type="match status" value="1"/>
</dbReference>
<dbReference type="InterPro" id="IPR042099">
    <property type="entry name" value="ANL_N_sf"/>
</dbReference>
<feature type="domain" description="AMP-dependent synthetase/ligase" evidence="4">
    <location>
        <begin position="47"/>
        <end position="409"/>
    </location>
</feature>
<sequence>MTTEAMGAISEIEYTQWPEELQRRYRQSGYWIDRPLTDLIQGSDSAKNVAVICGERAFTYADLDRLSSHLAAELGQRGLCRGQTALVQLPNIAEFYIVFFALLKLGVAPVNALFSHQQLELNAYAEQLQPTLVIGSARHKLFRSADFTEQLKKKFPQVHVLVLGATDYTDDLEQCLHSPEGHAGRAFCSPSAAHQVAFFQLSGGSTGTPKLIPRTHNDYYYSVRRSAEICRLSSHTRYLCALPAPHNFPLSSPGALGVFHAGGTVILAESTEPGQCFALVQRHGVTMAALVPSAVNLWLSAAERAQARGEKPLNSLQLLQVGGANFAETVARRVPTVLGCRLQQVFGMAEGLVNYTRLDDSDEKIFTTQGRPMSDGDEVRVLDEKGNPVTVGQPGLLYTRGPYTFRGYYKAPQQNARVFDKEGFYCSGDIVQQDEDGYLRVVGRVKDQINRGGEKIAAEEVENLLLKHGDIEQVGLIALQDANLGEKSCACIVTRNAKLKPVQLRRFLREQGLADYKIPDRFQFLKALPLTAVGKIDKVALRAQVGRRLLAEEAI</sequence>
<comment type="caution">
    <text evidence="6">The sequence shown here is derived from an EMBL/GenBank/DDBJ whole genome shotgun (WGS) entry which is preliminary data.</text>
</comment>
<dbReference type="InterPro" id="IPR020845">
    <property type="entry name" value="AMP-binding_CS"/>
</dbReference>
<dbReference type="FunFam" id="2.30.38.10:FF:000003">
    <property type="entry name" value="Vibriobactin-specific 2,3-dihydroxybenzoate-AMP ligase"/>
    <property type="match status" value="1"/>
</dbReference>
<dbReference type="Gene3D" id="3.30.300.30">
    <property type="match status" value="1"/>
</dbReference>
<evidence type="ECO:0000256" key="1">
    <source>
        <dbReference type="ARBA" id="ARBA00004924"/>
    </source>
</evidence>
<comment type="pathway">
    <text evidence="1">Siderophore biosynthesis.</text>
</comment>
<reference evidence="6" key="1">
    <citation type="submission" date="2022-11" db="EMBL/GenBank/DDBJ databases">
        <title>Chitin-degrading and fungicidal potential of chitinolytic bacterial strains from marine environment of the Pacific Ocean regions.</title>
        <authorList>
            <person name="Pentekhina I."/>
            <person name="Nedashkovskaya O."/>
            <person name="Seitkalieva A."/>
            <person name="Podvolotskaya A."/>
            <person name="Tekutyeva L."/>
            <person name="Balabanova L."/>
        </authorList>
    </citation>
    <scope>NUCLEOTIDE SEQUENCE</scope>
    <source>
        <strain evidence="6">KMM 6838</strain>
    </source>
</reference>
<evidence type="ECO:0000259" key="5">
    <source>
        <dbReference type="Pfam" id="PF13193"/>
    </source>
</evidence>
<comment type="similarity">
    <text evidence="2">Belongs to the ATP-dependent AMP-binding enzyme family.</text>
</comment>
<dbReference type="InterPro" id="IPR025110">
    <property type="entry name" value="AMP-bd_C"/>
</dbReference>
<dbReference type="InterPro" id="IPR011963">
    <property type="entry name" value="DHB_AMP_lig"/>
</dbReference>
<dbReference type="Pfam" id="PF13193">
    <property type="entry name" value="AMP-binding_C"/>
    <property type="match status" value="1"/>
</dbReference>
<evidence type="ECO:0000313" key="6">
    <source>
        <dbReference type="EMBL" id="MCX2802540.1"/>
    </source>
</evidence>
<organism evidence="6 7">
    <name type="scientific">Microbulbifer thermotolerans</name>
    <dbReference type="NCBI Taxonomy" id="252514"/>
    <lineage>
        <taxon>Bacteria</taxon>
        <taxon>Pseudomonadati</taxon>
        <taxon>Pseudomonadota</taxon>
        <taxon>Gammaproteobacteria</taxon>
        <taxon>Cellvibrionales</taxon>
        <taxon>Microbulbiferaceae</taxon>
        <taxon>Microbulbifer</taxon>
    </lineage>
</organism>
<dbReference type="AlphaFoldDB" id="A0AB35HYZ8"/>